<gene>
    <name evidence="1" type="ORF">HanXRQr2_Chr05g0221971</name>
</gene>
<protein>
    <submittedName>
        <fullName evidence="1">Uncharacterized protein</fullName>
    </submittedName>
</protein>
<keyword evidence="2" id="KW-1185">Reference proteome</keyword>
<dbReference type="Gramene" id="mRNA:HanXRQr2_Chr05g0221971">
    <property type="protein sequence ID" value="CDS:HanXRQr2_Chr05g0221971.1"/>
    <property type="gene ID" value="HanXRQr2_Chr05g0221971"/>
</dbReference>
<reference evidence="1" key="2">
    <citation type="submission" date="2020-06" db="EMBL/GenBank/DDBJ databases">
        <title>Helianthus annuus Genome sequencing and assembly Release 2.</title>
        <authorList>
            <person name="Gouzy J."/>
            <person name="Langlade N."/>
            <person name="Munos S."/>
        </authorList>
    </citation>
    <scope>NUCLEOTIDE SEQUENCE</scope>
    <source>
        <tissue evidence="1">Leaves</tissue>
    </source>
</reference>
<sequence length="207" mass="23946">MIKKSPHKSSLRILINRLIDLYKHCTNPVNQYVLLDFLMDRKTKMEEELVKAKKKNVEAKYPSWFDFLDSLPEARLREFALRLENKIFDVKNRIEYVKNRDQYPCYPGPVNFGFDPVGVESNPIMQLSNCNSINPVIMPSVYPNSLLNMMLNEDDGVIYDGEISSLEPPSMEHCFLPELWQQFLMSGLPSHVNDTAANGTGVFDYFK</sequence>
<proteinExistence type="predicted"/>
<evidence type="ECO:0000313" key="2">
    <source>
        <dbReference type="Proteomes" id="UP000215914"/>
    </source>
</evidence>
<organism evidence="1 2">
    <name type="scientific">Helianthus annuus</name>
    <name type="common">Common sunflower</name>
    <dbReference type="NCBI Taxonomy" id="4232"/>
    <lineage>
        <taxon>Eukaryota</taxon>
        <taxon>Viridiplantae</taxon>
        <taxon>Streptophyta</taxon>
        <taxon>Embryophyta</taxon>
        <taxon>Tracheophyta</taxon>
        <taxon>Spermatophyta</taxon>
        <taxon>Magnoliopsida</taxon>
        <taxon>eudicotyledons</taxon>
        <taxon>Gunneridae</taxon>
        <taxon>Pentapetalae</taxon>
        <taxon>asterids</taxon>
        <taxon>campanulids</taxon>
        <taxon>Asterales</taxon>
        <taxon>Asteraceae</taxon>
        <taxon>Asteroideae</taxon>
        <taxon>Heliantheae alliance</taxon>
        <taxon>Heliantheae</taxon>
        <taxon>Helianthus</taxon>
    </lineage>
</organism>
<accession>A0A9K3NNR8</accession>
<dbReference type="EMBL" id="MNCJ02000320">
    <property type="protein sequence ID" value="KAF5806480.1"/>
    <property type="molecule type" value="Genomic_DNA"/>
</dbReference>
<dbReference type="Proteomes" id="UP000215914">
    <property type="component" value="Unassembled WGS sequence"/>
</dbReference>
<comment type="caution">
    <text evidence="1">The sequence shown here is derived from an EMBL/GenBank/DDBJ whole genome shotgun (WGS) entry which is preliminary data.</text>
</comment>
<reference evidence="1" key="1">
    <citation type="journal article" date="2017" name="Nature">
        <title>The sunflower genome provides insights into oil metabolism, flowering and Asterid evolution.</title>
        <authorList>
            <person name="Badouin H."/>
            <person name="Gouzy J."/>
            <person name="Grassa C.J."/>
            <person name="Murat F."/>
            <person name="Staton S.E."/>
            <person name="Cottret L."/>
            <person name="Lelandais-Briere C."/>
            <person name="Owens G.L."/>
            <person name="Carrere S."/>
            <person name="Mayjonade B."/>
            <person name="Legrand L."/>
            <person name="Gill N."/>
            <person name="Kane N.C."/>
            <person name="Bowers J.E."/>
            <person name="Hubner S."/>
            <person name="Bellec A."/>
            <person name="Berard A."/>
            <person name="Berges H."/>
            <person name="Blanchet N."/>
            <person name="Boniface M.C."/>
            <person name="Brunel D."/>
            <person name="Catrice O."/>
            <person name="Chaidir N."/>
            <person name="Claudel C."/>
            <person name="Donnadieu C."/>
            <person name="Faraut T."/>
            <person name="Fievet G."/>
            <person name="Helmstetter N."/>
            <person name="King M."/>
            <person name="Knapp S.J."/>
            <person name="Lai Z."/>
            <person name="Le Paslier M.C."/>
            <person name="Lippi Y."/>
            <person name="Lorenzon L."/>
            <person name="Mandel J.R."/>
            <person name="Marage G."/>
            <person name="Marchand G."/>
            <person name="Marquand E."/>
            <person name="Bret-Mestries E."/>
            <person name="Morien E."/>
            <person name="Nambeesan S."/>
            <person name="Nguyen T."/>
            <person name="Pegot-Espagnet P."/>
            <person name="Pouilly N."/>
            <person name="Raftis F."/>
            <person name="Sallet E."/>
            <person name="Schiex T."/>
            <person name="Thomas J."/>
            <person name="Vandecasteele C."/>
            <person name="Vares D."/>
            <person name="Vear F."/>
            <person name="Vautrin S."/>
            <person name="Crespi M."/>
            <person name="Mangin B."/>
            <person name="Burke J.M."/>
            <person name="Salse J."/>
            <person name="Munos S."/>
            <person name="Vincourt P."/>
            <person name="Rieseberg L.H."/>
            <person name="Langlade N.B."/>
        </authorList>
    </citation>
    <scope>NUCLEOTIDE SEQUENCE</scope>
    <source>
        <tissue evidence="1">Leaves</tissue>
    </source>
</reference>
<evidence type="ECO:0000313" key="1">
    <source>
        <dbReference type="EMBL" id="KAF5806480.1"/>
    </source>
</evidence>
<dbReference type="AlphaFoldDB" id="A0A9K3NNR8"/>
<name>A0A9K3NNR8_HELAN</name>